<name>A0A9P8Q3X2_WICPI</name>
<evidence type="ECO:0000256" key="1">
    <source>
        <dbReference type="SAM" id="MobiDB-lite"/>
    </source>
</evidence>
<dbReference type="EMBL" id="JAEUBG010002963">
    <property type="protein sequence ID" value="KAH3683762.1"/>
    <property type="molecule type" value="Genomic_DNA"/>
</dbReference>
<comment type="caution">
    <text evidence="2">The sequence shown here is derived from an EMBL/GenBank/DDBJ whole genome shotgun (WGS) entry which is preliminary data.</text>
</comment>
<feature type="region of interest" description="Disordered" evidence="1">
    <location>
        <begin position="1"/>
        <end position="83"/>
    </location>
</feature>
<evidence type="ECO:0000313" key="2">
    <source>
        <dbReference type="EMBL" id="KAH3683762.1"/>
    </source>
</evidence>
<gene>
    <name evidence="2" type="ORF">WICPIJ_005281</name>
</gene>
<sequence length="83" mass="9154">MGSSQVVPQRRELNTGGNVGDLNTINTTTSWQIPGSNGRVQPCRDQPSAVWREVQRRDTVRVPPQDSDNLLSDSVDDHNGQIV</sequence>
<accession>A0A9P8Q3X2</accession>
<reference evidence="2" key="1">
    <citation type="journal article" date="2021" name="Open Biol.">
        <title>Shared evolutionary footprints suggest mitochondrial oxidative damage underlies multiple complex I losses in fungi.</title>
        <authorList>
            <person name="Schikora-Tamarit M.A."/>
            <person name="Marcet-Houben M."/>
            <person name="Nosek J."/>
            <person name="Gabaldon T."/>
        </authorList>
    </citation>
    <scope>NUCLEOTIDE SEQUENCE</scope>
    <source>
        <strain evidence="2">CBS2887</strain>
    </source>
</reference>
<organism evidence="2 3">
    <name type="scientific">Wickerhamomyces pijperi</name>
    <name type="common">Yeast</name>
    <name type="synonym">Pichia pijperi</name>
    <dbReference type="NCBI Taxonomy" id="599730"/>
    <lineage>
        <taxon>Eukaryota</taxon>
        <taxon>Fungi</taxon>
        <taxon>Dikarya</taxon>
        <taxon>Ascomycota</taxon>
        <taxon>Saccharomycotina</taxon>
        <taxon>Saccharomycetes</taxon>
        <taxon>Phaffomycetales</taxon>
        <taxon>Wickerhamomycetaceae</taxon>
        <taxon>Wickerhamomyces</taxon>
    </lineage>
</organism>
<proteinExistence type="predicted"/>
<dbReference type="Proteomes" id="UP000774326">
    <property type="component" value="Unassembled WGS sequence"/>
</dbReference>
<keyword evidence="3" id="KW-1185">Reference proteome</keyword>
<feature type="compositionally biased region" description="Polar residues" evidence="1">
    <location>
        <begin position="21"/>
        <end position="39"/>
    </location>
</feature>
<protein>
    <submittedName>
        <fullName evidence="2">Uncharacterized protein</fullName>
    </submittedName>
</protein>
<reference evidence="2" key="2">
    <citation type="submission" date="2021-01" db="EMBL/GenBank/DDBJ databases">
        <authorList>
            <person name="Schikora-Tamarit M.A."/>
        </authorList>
    </citation>
    <scope>NUCLEOTIDE SEQUENCE</scope>
    <source>
        <strain evidence="2">CBS2887</strain>
    </source>
</reference>
<dbReference type="AlphaFoldDB" id="A0A9P8Q3X2"/>
<evidence type="ECO:0000313" key="3">
    <source>
        <dbReference type="Proteomes" id="UP000774326"/>
    </source>
</evidence>